<evidence type="ECO:0000313" key="4">
    <source>
        <dbReference type="Proteomes" id="UP000218418"/>
    </source>
</evidence>
<dbReference type="InterPro" id="IPR009061">
    <property type="entry name" value="DNA-bd_dom_put_sf"/>
</dbReference>
<dbReference type="InterPro" id="IPR000551">
    <property type="entry name" value="MerR-type_HTH_dom"/>
</dbReference>
<dbReference type="PRINTS" id="PR00040">
    <property type="entry name" value="HTHMERR"/>
</dbReference>
<dbReference type="SUPFAM" id="SSF46955">
    <property type="entry name" value="Putative DNA-binding domain"/>
    <property type="match status" value="1"/>
</dbReference>
<reference evidence="3 4" key="1">
    <citation type="submission" date="2017-06" db="EMBL/GenBank/DDBJ databases">
        <title>Genome sequencing of cyanobaciteial culture collection at National Institute for Environmental Studies (NIES).</title>
        <authorList>
            <person name="Hirose Y."/>
            <person name="Shimura Y."/>
            <person name="Fujisawa T."/>
            <person name="Nakamura Y."/>
            <person name="Kawachi M."/>
        </authorList>
    </citation>
    <scope>NUCLEOTIDE SEQUENCE [LARGE SCALE GENOMIC DNA]</scope>
    <source>
        <strain evidence="3 4">NIES-267</strain>
    </source>
</reference>
<dbReference type="OrthoDB" id="9811174at2"/>
<evidence type="ECO:0000256" key="1">
    <source>
        <dbReference type="ARBA" id="ARBA00023125"/>
    </source>
</evidence>
<protein>
    <submittedName>
        <fullName evidence="3">MerR family transcriptional regulator</fullName>
    </submittedName>
</protein>
<dbReference type="GO" id="GO:0003700">
    <property type="term" value="F:DNA-binding transcription factor activity"/>
    <property type="evidence" value="ECO:0007669"/>
    <property type="project" value="InterPro"/>
</dbReference>
<dbReference type="GO" id="GO:0003677">
    <property type="term" value="F:DNA binding"/>
    <property type="evidence" value="ECO:0007669"/>
    <property type="project" value="UniProtKB-KW"/>
</dbReference>
<dbReference type="PROSITE" id="PS50937">
    <property type="entry name" value="HTH_MERR_2"/>
    <property type="match status" value="1"/>
</dbReference>
<accession>A0A1Z4LKI0</accession>
<dbReference type="InterPro" id="IPR047057">
    <property type="entry name" value="MerR_fam"/>
</dbReference>
<name>A0A1Z4LKI0_9CYAN</name>
<dbReference type="Gene3D" id="1.10.1660.10">
    <property type="match status" value="1"/>
</dbReference>
<dbReference type="Proteomes" id="UP000218418">
    <property type="component" value="Chromosome"/>
</dbReference>
<dbReference type="AlphaFoldDB" id="A0A1Z4LKI0"/>
<keyword evidence="4" id="KW-1185">Reference proteome</keyword>
<dbReference type="PANTHER" id="PTHR30204:SF98">
    <property type="entry name" value="HTH-TYPE TRANSCRIPTIONAL REGULATOR ADHR"/>
    <property type="match status" value="1"/>
</dbReference>
<dbReference type="EMBL" id="AP018227">
    <property type="protein sequence ID" value="BAY81741.1"/>
    <property type="molecule type" value="Genomic_DNA"/>
</dbReference>
<organism evidence="3 4">
    <name type="scientific">Calothrix parasitica NIES-267</name>
    <dbReference type="NCBI Taxonomy" id="1973488"/>
    <lineage>
        <taxon>Bacteria</taxon>
        <taxon>Bacillati</taxon>
        <taxon>Cyanobacteriota</taxon>
        <taxon>Cyanophyceae</taxon>
        <taxon>Nostocales</taxon>
        <taxon>Calotrichaceae</taxon>
        <taxon>Calothrix</taxon>
    </lineage>
</organism>
<dbReference type="Pfam" id="PF13411">
    <property type="entry name" value="MerR_1"/>
    <property type="match status" value="1"/>
</dbReference>
<evidence type="ECO:0000313" key="3">
    <source>
        <dbReference type="EMBL" id="BAY81741.1"/>
    </source>
</evidence>
<dbReference type="SMART" id="SM00422">
    <property type="entry name" value="HTH_MERR"/>
    <property type="match status" value="1"/>
</dbReference>
<feature type="domain" description="HTH merR-type" evidence="2">
    <location>
        <begin position="4"/>
        <end position="73"/>
    </location>
</feature>
<sequence>MTSKFTIQQVASQTGLSIHTLRYYEKIGLLPSIERASNNHRQYSVEDVAWLEFLIRLRETGMSIQEMLDFTNLVRQRPNEVGERRVLLEQHRNQVKKHLEELTHHLKVIEMKIEHYQYLEATGKNDYSCIFWKQFLEEREGRGGESSY</sequence>
<gene>
    <name evidence="3" type="ORF">NIES267_12180</name>
</gene>
<dbReference type="PANTHER" id="PTHR30204">
    <property type="entry name" value="REDOX-CYCLING DRUG-SENSING TRANSCRIPTIONAL ACTIVATOR SOXR"/>
    <property type="match status" value="1"/>
</dbReference>
<proteinExistence type="predicted"/>
<dbReference type="CDD" id="cd01109">
    <property type="entry name" value="HTH_YyaN"/>
    <property type="match status" value="1"/>
</dbReference>
<evidence type="ECO:0000259" key="2">
    <source>
        <dbReference type="PROSITE" id="PS50937"/>
    </source>
</evidence>
<keyword evidence="1" id="KW-0238">DNA-binding</keyword>